<sequence>MIESLPLRFVDSHRERGVLVVRSRLRSRRVPGSKPDFTGDPPCLWTQCKLNMAWFKCPLAGEVRKFGEADASSLPLQSPALSSDRGLKLRG</sequence>
<organism evidence="1 2">
    <name type="scientific">Araneus ventricosus</name>
    <name type="common">Orbweaver spider</name>
    <name type="synonym">Epeira ventricosa</name>
    <dbReference type="NCBI Taxonomy" id="182803"/>
    <lineage>
        <taxon>Eukaryota</taxon>
        <taxon>Metazoa</taxon>
        <taxon>Ecdysozoa</taxon>
        <taxon>Arthropoda</taxon>
        <taxon>Chelicerata</taxon>
        <taxon>Arachnida</taxon>
        <taxon>Araneae</taxon>
        <taxon>Araneomorphae</taxon>
        <taxon>Entelegynae</taxon>
        <taxon>Araneoidea</taxon>
        <taxon>Araneidae</taxon>
        <taxon>Araneus</taxon>
    </lineage>
</organism>
<evidence type="ECO:0000313" key="1">
    <source>
        <dbReference type="EMBL" id="GBN48991.1"/>
    </source>
</evidence>
<proteinExistence type="predicted"/>
<evidence type="ECO:0000313" key="2">
    <source>
        <dbReference type="Proteomes" id="UP000499080"/>
    </source>
</evidence>
<dbReference type="Proteomes" id="UP000499080">
    <property type="component" value="Unassembled WGS sequence"/>
</dbReference>
<name>A0A4Y2PCN8_ARAVE</name>
<dbReference type="AlphaFoldDB" id="A0A4Y2PCN8"/>
<reference evidence="1 2" key="1">
    <citation type="journal article" date="2019" name="Sci. Rep.">
        <title>Orb-weaving spider Araneus ventricosus genome elucidates the spidroin gene catalogue.</title>
        <authorList>
            <person name="Kono N."/>
            <person name="Nakamura H."/>
            <person name="Ohtoshi R."/>
            <person name="Moran D.A.P."/>
            <person name="Shinohara A."/>
            <person name="Yoshida Y."/>
            <person name="Fujiwara M."/>
            <person name="Mori M."/>
            <person name="Tomita M."/>
            <person name="Arakawa K."/>
        </authorList>
    </citation>
    <scope>NUCLEOTIDE SEQUENCE [LARGE SCALE GENOMIC DNA]</scope>
</reference>
<protein>
    <submittedName>
        <fullName evidence="1">Uncharacterized protein</fullName>
    </submittedName>
</protein>
<dbReference type="EMBL" id="BGPR01010980">
    <property type="protein sequence ID" value="GBN48991.1"/>
    <property type="molecule type" value="Genomic_DNA"/>
</dbReference>
<gene>
    <name evidence="1" type="ORF">AVEN_173216_1</name>
</gene>
<accession>A0A4Y2PCN8</accession>
<keyword evidence="2" id="KW-1185">Reference proteome</keyword>
<comment type="caution">
    <text evidence="1">The sequence shown here is derived from an EMBL/GenBank/DDBJ whole genome shotgun (WGS) entry which is preliminary data.</text>
</comment>